<evidence type="ECO:0000313" key="5">
    <source>
        <dbReference type="Proteomes" id="UP000008761"/>
    </source>
</evidence>
<sequence>MKKLYSTSNLVKAVSLSAAMATFLSSVSPIVASNVALTGHTIQSSNTYVNYSFGSHGSVVFAGDESFCGADNVTGRGHPTERTNNIITAEEQFRRFVENQTFDNRTPYGTTTGQVLWHGDSITSPDGGYMGALTGGDTNAMPVAYGIYSFATGCGSYATGNYSTVFGANATATAGGAQAFGVAALAAGRASVAMGMSSEASGEAAIAFGGLASALGKNSIAVGTKTKAEQNYGIAIGSEAEALGSGAIAIGSRDSDRTEPANPNRKVTAKAENSIAIGTHTYAEKEDSVAIGANAQVTVNDGVAIGGGSLSDRAKGIVGYDPYLNSESTETGIAWKSTTGAFSVGEVGGRDNGRLTRQITGVAAGSEDTDAVNVAQLKAMRDLVTGAWSFSINGENATEIQSGSTLDFFAVKH</sequence>
<dbReference type="EMBL" id="AIME01000006">
    <property type="protein sequence ID" value="EJF74461.1"/>
    <property type="molecule type" value="Genomic_DNA"/>
</dbReference>
<dbReference type="InterPro" id="IPR008640">
    <property type="entry name" value="Adhesin_Head_dom"/>
</dbReference>
<evidence type="ECO:0000313" key="4">
    <source>
        <dbReference type="EMBL" id="EJF74461.1"/>
    </source>
</evidence>
<feature type="signal peptide" evidence="1">
    <location>
        <begin position="1"/>
        <end position="32"/>
    </location>
</feature>
<evidence type="ECO:0000259" key="3">
    <source>
        <dbReference type="Pfam" id="PF05662"/>
    </source>
</evidence>
<evidence type="ECO:0000256" key="1">
    <source>
        <dbReference type="SAM" id="SignalP"/>
    </source>
</evidence>
<dbReference type="InterPro" id="IPR011049">
    <property type="entry name" value="Serralysin-like_metalloprot_C"/>
</dbReference>
<dbReference type="AlphaFoldDB" id="J0PPT0"/>
<feature type="domain" description="Trimeric autotransporter adhesin YadA-like head" evidence="2">
    <location>
        <begin position="283"/>
        <end position="309"/>
    </location>
</feature>
<feature type="domain" description="Trimeric autotransporter adhesin YadA-like head" evidence="2">
    <location>
        <begin position="232"/>
        <end position="252"/>
    </location>
</feature>
<reference evidence="4 5" key="1">
    <citation type="submission" date="2012-03" db="EMBL/GenBank/DDBJ databases">
        <title>The Genome Sequence of Bartonella alsatica IBS 382.</title>
        <authorList>
            <consortium name="The Broad Institute Genome Sequencing Platform"/>
            <consortium name="The Broad Institute Genome Sequencing Center for Infectious Disease"/>
            <person name="Feldgarden M."/>
            <person name="Kirby J."/>
            <person name="Kosoy M."/>
            <person name="Birtles R."/>
            <person name="Probert W.S."/>
            <person name="Chiaraviglio L."/>
            <person name="Young S.K."/>
            <person name="Zeng Q."/>
            <person name="Gargeya S."/>
            <person name="Fitzgerald M."/>
            <person name="Haas B."/>
            <person name="Abouelleil A."/>
            <person name="Alvarado L."/>
            <person name="Arachchi H.M."/>
            <person name="Berlin A."/>
            <person name="Chapman S.B."/>
            <person name="Gearin G."/>
            <person name="Goldberg J."/>
            <person name="Griggs A."/>
            <person name="Gujja S."/>
            <person name="Hansen M."/>
            <person name="Heiman D."/>
            <person name="Howarth C."/>
            <person name="Larimer J."/>
            <person name="Lui A."/>
            <person name="MacDonald P.J.P."/>
            <person name="McCowen C."/>
            <person name="Montmayeur A."/>
            <person name="Murphy C."/>
            <person name="Neiman D."/>
            <person name="Pearson M."/>
            <person name="Priest M."/>
            <person name="Roberts A."/>
            <person name="Saif S."/>
            <person name="Shea T."/>
            <person name="Sisk P."/>
            <person name="Stolte C."/>
            <person name="Sykes S."/>
            <person name="Wortman J."/>
            <person name="Nusbaum C."/>
            <person name="Birren B."/>
        </authorList>
    </citation>
    <scope>NUCLEOTIDE SEQUENCE [LARGE SCALE GENOMIC DNA]</scope>
    <source>
        <strain evidence="4 5">IBS 382</strain>
    </source>
</reference>
<dbReference type="CDD" id="cd12820">
    <property type="entry name" value="LbR_YadA-like"/>
    <property type="match status" value="1"/>
</dbReference>
<comment type="caution">
    <text evidence="4">The sequence shown here is derived from an EMBL/GenBank/DDBJ whole genome shotgun (WGS) entry which is preliminary data.</text>
</comment>
<dbReference type="STRING" id="1094551.MEC_00985"/>
<dbReference type="GO" id="GO:0019867">
    <property type="term" value="C:outer membrane"/>
    <property type="evidence" value="ECO:0007669"/>
    <property type="project" value="InterPro"/>
</dbReference>
<feature type="chain" id="PRO_5003737985" description="Trimeric autotransporter adhesin YadA-like head domain-containing protein" evidence="1">
    <location>
        <begin position="33"/>
        <end position="413"/>
    </location>
</feature>
<evidence type="ECO:0008006" key="6">
    <source>
        <dbReference type="Google" id="ProtNLM"/>
    </source>
</evidence>
<dbReference type="InterPro" id="IPR008635">
    <property type="entry name" value="Coiled_stalk_dom"/>
</dbReference>
<dbReference type="HOGENOM" id="CLU_032874_0_0_5"/>
<feature type="domain" description="Trimeric autotransporter adhesin YadA-like head" evidence="2">
    <location>
        <begin position="200"/>
        <end position="225"/>
    </location>
</feature>
<evidence type="ECO:0000259" key="2">
    <source>
        <dbReference type="Pfam" id="PF05658"/>
    </source>
</evidence>
<dbReference type="Proteomes" id="UP000008761">
    <property type="component" value="Unassembled WGS sequence"/>
</dbReference>
<dbReference type="Pfam" id="PF05658">
    <property type="entry name" value="YadA_head"/>
    <property type="match status" value="5"/>
</dbReference>
<organism evidence="4 5">
    <name type="scientific">Bartonella alsatica IBS 382</name>
    <dbReference type="NCBI Taxonomy" id="1094551"/>
    <lineage>
        <taxon>Bacteria</taxon>
        <taxon>Pseudomonadati</taxon>
        <taxon>Pseudomonadota</taxon>
        <taxon>Alphaproteobacteria</taxon>
        <taxon>Hyphomicrobiales</taxon>
        <taxon>Bartonellaceae</taxon>
        <taxon>Bartonella</taxon>
    </lineage>
</organism>
<keyword evidence="1" id="KW-0732">Signal</keyword>
<feature type="domain" description="Trimeric autotransporter adhesin YadA-like stalk" evidence="3">
    <location>
        <begin position="358"/>
        <end position="398"/>
    </location>
</feature>
<feature type="domain" description="Trimeric autotransporter adhesin YadA-like head" evidence="2">
    <location>
        <begin position="268"/>
        <end position="279"/>
    </location>
</feature>
<feature type="domain" description="Trimeric autotransporter adhesin YadA-like head" evidence="2">
    <location>
        <begin position="144"/>
        <end position="170"/>
    </location>
</feature>
<proteinExistence type="predicted"/>
<dbReference type="Pfam" id="PF05662">
    <property type="entry name" value="YadA_stalk"/>
    <property type="match status" value="1"/>
</dbReference>
<feature type="non-terminal residue" evidence="4">
    <location>
        <position position="413"/>
    </location>
</feature>
<dbReference type="Gene3D" id="2.150.10.10">
    <property type="entry name" value="Serralysin-like metalloprotease, C-terminal"/>
    <property type="match status" value="2"/>
</dbReference>
<gene>
    <name evidence="4" type="ORF">MEC_00985</name>
</gene>
<dbReference type="eggNOG" id="COG5295">
    <property type="taxonomic scope" value="Bacteria"/>
</dbReference>
<dbReference type="SUPFAM" id="SSF101967">
    <property type="entry name" value="Adhesin YadA, collagen-binding domain"/>
    <property type="match status" value="2"/>
</dbReference>
<accession>J0PPT0</accession>
<name>J0PPT0_9HYPH</name>
<protein>
    <recommendedName>
        <fullName evidence="6">Trimeric autotransporter adhesin YadA-like head domain-containing protein</fullName>
    </recommendedName>
</protein>